<proteinExistence type="predicted"/>
<accession>A0A3D9RTD8</accession>
<sequence>MKRTALVQIRVNNDISKKIYGQFLDEVDKITVLPTGLEVTTDVATTGFIELLRLLETEHINHSVIESREYTKQELKEAAFFHVGVLYPWEHDVLKDAEYHGTKYIKNPRCERCGKVQASKLMLDVKKIGKRHFVHIRPELIITEYAKGVIESNQLSWL</sequence>
<dbReference type="OrthoDB" id="2595802at2"/>
<organism evidence="1 2">
    <name type="scientific">Paenibacillus taihuensis</name>
    <dbReference type="NCBI Taxonomy" id="1156355"/>
    <lineage>
        <taxon>Bacteria</taxon>
        <taxon>Bacillati</taxon>
        <taxon>Bacillota</taxon>
        <taxon>Bacilli</taxon>
        <taxon>Bacillales</taxon>
        <taxon>Paenibacillaceae</taxon>
        <taxon>Paenibacillus</taxon>
    </lineage>
</organism>
<dbReference type="EMBL" id="QTTN01000020">
    <property type="protein sequence ID" value="REE80991.1"/>
    <property type="molecule type" value="Genomic_DNA"/>
</dbReference>
<evidence type="ECO:0000313" key="2">
    <source>
        <dbReference type="Proteomes" id="UP000256304"/>
    </source>
</evidence>
<protein>
    <submittedName>
        <fullName evidence="1">Uncharacterized protein</fullName>
    </submittedName>
</protein>
<evidence type="ECO:0000313" key="1">
    <source>
        <dbReference type="EMBL" id="REE80991.1"/>
    </source>
</evidence>
<comment type="caution">
    <text evidence="1">The sequence shown here is derived from an EMBL/GenBank/DDBJ whole genome shotgun (WGS) entry which is preliminary data.</text>
</comment>
<reference evidence="1 2" key="1">
    <citation type="submission" date="2018-08" db="EMBL/GenBank/DDBJ databases">
        <title>Genomic Encyclopedia of Type Strains, Phase III (KMG-III): the genomes of soil and plant-associated and newly described type strains.</title>
        <authorList>
            <person name="Whitman W."/>
        </authorList>
    </citation>
    <scope>NUCLEOTIDE SEQUENCE [LARGE SCALE GENOMIC DNA]</scope>
    <source>
        <strain evidence="1 2">CGMCC 1.10966</strain>
    </source>
</reference>
<dbReference type="AlphaFoldDB" id="A0A3D9RTD8"/>
<name>A0A3D9RTD8_9BACL</name>
<keyword evidence="2" id="KW-1185">Reference proteome</keyword>
<dbReference type="Proteomes" id="UP000256304">
    <property type="component" value="Unassembled WGS sequence"/>
</dbReference>
<gene>
    <name evidence="1" type="ORF">A8990_12037</name>
</gene>
<dbReference type="RefSeq" id="WP_116190252.1">
    <property type="nucleotide sequence ID" value="NZ_QTTN01000020.1"/>
</dbReference>